<dbReference type="EMBL" id="GEDG01041127">
    <property type="protein sequence ID" value="JAP06494.1"/>
    <property type="molecule type" value="Transcribed_RNA"/>
</dbReference>
<accession>A0A0V0GF34</accession>
<name>A0A0V0GF34_SOLCH</name>
<reference evidence="1" key="1">
    <citation type="submission" date="2015-12" db="EMBL/GenBank/DDBJ databases">
        <title>Gene expression during late stages of embryo sac development: a critical building block for successful pollen-pistil interactions.</title>
        <authorList>
            <person name="Liu Y."/>
            <person name="Joly V."/>
            <person name="Sabar M."/>
            <person name="Matton D.P."/>
        </authorList>
    </citation>
    <scope>NUCLEOTIDE SEQUENCE</scope>
</reference>
<evidence type="ECO:0000313" key="1">
    <source>
        <dbReference type="EMBL" id="JAP06494.1"/>
    </source>
</evidence>
<sequence length="72" mass="7536">MLASIILGSNSCSLSVTSNGSKPFVIAIVLDVLVQSLLFSDLPMTVFQLPCVVLHPASVMVIFPLPSSSVCT</sequence>
<protein>
    <submittedName>
        <fullName evidence="1">Putative ovule protein</fullName>
    </submittedName>
</protein>
<feature type="non-terminal residue" evidence="1">
    <location>
        <position position="72"/>
    </location>
</feature>
<dbReference type="AlphaFoldDB" id="A0A0V0GF34"/>
<organism evidence="1">
    <name type="scientific">Solanum chacoense</name>
    <name type="common">Chaco potato</name>
    <dbReference type="NCBI Taxonomy" id="4108"/>
    <lineage>
        <taxon>Eukaryota</taxon>
        <taxon>Viridiplantae</taxon>
        <taxon>Streptophyta</taxon>
        <taxon>Embryophyta</taxon>
        <taxon>Tracheophyta</taxon>
        <taxon>Spermatophyta</taxon>
        <taxon>Magnoliopsida</taxon>
        <taxon>eudicotyledons</taxon>
        <taxon>Gunneridae</taxon>
        <taxon>Pentapetalae</taxon>
        <taxon>asterids</taxon>
        <taxon>lamiids</taxon>
        <taxon>Solanales</taxon>
        <taxon>Solanaceae</taxon>
        <taxon>Solanoideae</taxon>
        <taxon>Solaneae</taxon>
        <taxon>Solanum</taxon>
    </lineage>
</organism>
<proteinExistence type="predicted"/>